<dbReference type="CDD" id="cd00146">
    <property type="entry name" value="PKD"/>
    <property type="match status" value="1"/>
</dbReference>
<name>A0A0F4QN73_9GAMM</name>
<dbReference type="RefSeq" id="WP_046004881.1">
    <property type="nucleotide sequence ID" value="NZ_JXYA01000021.1"/>
</dbReference>
<keyword evidence="1" id="KW-0433">Leucine-rich repeat</keyword>
<dbReference type="Pfam" id="PF22352">
    <property type="entry name" value="K319L-like_PKD"/>
    <property type="match status" value="1"/>
</dbReference>
<protein>
    <submittedName>
        <fullName evidence="5">Uncharacterized protein</fullName>
    </submittedName>
</protein>
<evidence type="ECO:0000256" key="3">
    <source>
        <dbReference type="SAM" id="MobiDB-lite"/>
    </source>
</evidence>
<dbReference type="Gene3D" id="2.60.40.10">
    <property type="entry name" value="Immunoglobulins"/>
    <property type="match status" value="1"/>
</dbReference>
<dbReference type="OrthoDB" id="7052377at2"/>
<keyword evidence="2" id="KW-0677">Repeat</keyword>
<evidence type="ECO:0000256" key="4">
    <source>
        <dbReference type="SAM" id="SignalP"/>
    </source>
</evidence>
<proteinExistence type="predicted"/>
<dbReference type="InterPro" id="IPR050836">
    <property type="entry name" value="SDS22/Internalin_LRR"/>
</dbReference>
<dbReference type="SMART" id="SM00369">
    <property type="entry name" value="LRR_TYP"/>
    <property type="match status" value="4"/>
</dbReference>
<dbReference type="Proteomes" id="UP000033452">
    <property type="component" value="Unassembled WGS sequence"/>
</dbReference>
<reference evidence="5 6" key="1">
    <citation type="journal article" date="2015" name="BMC Genomics">
        <title>Genome mining reveals unlocked bioactive potential of marine Gram-negative bacteria.</title>
        <authorList>
            <person name="Machado H."/>
            <person name="Sonnenschein E.C."/>
            <person name="Melchiorsen J."/>
            <person name="Gram L."/>
        </authorList>
    </citation>
    <scope>NUCLEOTIDE SEQUENCE [LARGE SCALE GENOMIC DNA]</scope>
    <source>
        <strain evidence="5 6">S2471</strain>
    </source>
</reference>
<evidence type="ECO:0000256" key="1">
    <source>
        <dbReference type="ARBA" id="ARBA00022614"/>
    </source>
</evidence>
<organism evidence="5 6">
    <name type="scientific">Pseudoalteromonas rubra</name>
    <dbReference type="NCBI Taxonomy" id="43658"/>
    <lineage>
        <taxon>Bacteria</taxon>
        <taxon>Pseudomonadati</taxon>
        <taxon>Pseudomonadota</taxon>
        <taxon>Gammaproteobacteria</taxon>
        <taxon>Alteromonadales</taxon>
        <taxon>Pseudoalteromonadaceae</taxon>
        <taxon>Pseudoalteromonas</taxon>
    </lineage>
</organism>
<feature type="compositionally biased region" description="Polar residues" evidence="3">
    <location>
        <begin position="31"/>
        <end position="59"/>
    </location>
</feature>
<feature type="signal peptide" evidence="4">
    <location>
        <begin position="1"/>
        <end position="23"/>
    </location>
</feature>
<evidence type="ECO:0000313" key="5">
    <source>
        <dbReference type="EMBL" id="KJZ09096.1"/>
    </source>
</evidence>
<dbReference type="PANTHER" id="PTHR46652">
    <property type="entry name" value="LEUCINE-RICH REPEAT AND IQ DOMAIN-CONTAINING PROTEIN 1-RELATED"/>
    <property type="match status" value="1"/>
</dbReference>
<keyword evidence="4" id="KW-0732">Signal</keyword>
<dbReference type="SUPFAM" id="SSF52058">
    <property type="entry name" value="L domain-like"/>
    <property type="match status" value="2"/>
</dbReference>
<sequence length="1432" mass="156712">MMLAMNARWRLLPLISVMALTLAGCGGGSDKPSTSPDAQPDTQTNPKPTPTESENQSPVVSIDATGAQLERTAFTLTAKGSDADGSVTSYAWTHNAPLELTETATNTATPSYTVPDINQDITVTFTVTVSDDKGATSSASQEVVIKRKVSSVTLTGVVTDKPIANAQVVVQAASAQAQVSASSEGQYTATLIVDESEVDRPVVVTATGVDAQSQVEFVSVLHSVARLEQQAGEDGILDKSEHFGVNVTNVTTAEYALMARTDTTIESDAQLEQALLNVDADEQLTLASLIKIVVDNDAYNLPEGVSTTLDLIDDGQTAQAFEDELNAVDPELIAQTKKSIKSDDDLIAAPDTSLEGDFIVQSVKYADLPPYHISLNETGSGSVSAINTVEIDSWVQQQNTVTITLKQPLHVSTKWHRDYSVYPSTHSKHMVYVDVIKLTVLAENAVFRTVDIDELGQTVIEGDNAGTQVHQVSYTSNLINKLKMAQVTPESLLGVWYLDLSDADEESQKSAPQRFEFKADGQVIALDDPDDELSWQLTDNTLTVSYREGDVTGSISFWFTKKLDTGYQVVSLDLSVPQWPNTEFGLMIAAQPDLALTEETAAGRWHGLIGRTEQFDIDMFETGKVHSDLSRTRATWYVKDGELYRDYYRSTRWPRVEDCQLDDPDCILDLRYKYQLVAVSGNERYVIQTIENYDSRGELFFTIASLFVYQYSDTIAQREFYHRNLERKQQLWVYDAEQGWQEVLFGTGITPQNPDAPNQGEAGYQLSLLGATYPVALRAGKLAFTKGEEAHFVELLDYDAQKIQVCVYAAAAGCQAADRQTWFVSPTMFTVTASASGNGYIYPDYQQVIEGRSAELSFVAEMGYMLDTIQGCNGRQEGELYVIPEVTGSCEVTVNFVERPSLAEQVGITDPVLAQCVDDLNVSSIEEVIDLDCGFRDEIGSVSGLVNLTSLETLALSGLSVTELDLSGLTQLRELQLSNNSNGLPLLTIPNLERIEELTLSGNGLTNAQITALELSRFTALKRLDLSINQLTELDISTLSQLEGVYAYDNQLRQLTTGNHPQLTTLSISSNRLSTLELANMPVLSVLHASYNDLAQLDFAPTPQLRILSIDGNPVERLDLLANPQLQQLDVGNLLQLTELDLSQQTQLIELNAINNNHWQTLTLAPGVPLQNLDISYSQSLLDKIDKTVIYPLKVLNISNVDAASLDAAGIELAQLSNLEKLLWQDAGVEQLDLSQLPQLMELSLAGNPLTEVKFSVPTQLTDLNLHGAELTSLDLSAHPQLKYLDVTNTKITGLDFSHTPYLHYLDAQRSALTTVSGIASIYNQWATLDLMLNPLSDETMAYLADMQAQGYSNLRFSQGPVARINVTGNGWAAINFVEMASGETFDLDLIPEPGHQVGSATGCPGELLDTVYRLGPLQGYCVLEVEFVPLP</sequence>
<feature type="chain" id="PRO_5002475748" evidence="4">
    <location>
        <begin position="24"/>
        <end position="1432"/>
    </location>
</feature>
<evidence type="ECO:0000256" key="2">
    <source>
        <dbReference type="ARBA" id="ARBA00022737"/>
    </source>
</evidence>
<dbReference type="PANTHER" id="PTHR46652:SF8">
    <property type="entry name" value="LEUCINE RICH REPEAT CONTAINING 23"/>
    <property type="match status" value="1"/>
</dbReference>
<dbReference type="Gene3D" id="3.80.10.10">
    <property type="entry name" value="Ribonuclease Inhibitor"/>
    <property type="match status" value="2"/>
</dbReference>
<dbReference type="InterPro" id="IPR003591">
    <property type="entry name" value="Leu-rich_rpt_typical-subtyp"/>
</dbReference>
<dbReference type="PATRIC" id="fig|43658.5.peg.2163"/>
<gene>
    <name evidence="5" type="ORF">TW77_10195</name>
</gene>
<feature type="region of interest" description="Disordered" evidence="3">
    <location>
        <begin position="26"/>
        <end position="59"/>
    </location>
</feature>
<keyword evidence="6" id="KW-1185">Reference proteome</keyword>
<dbReference type="InterPro" id="IPR032675">
    <property type="entry name" value="LRR_dom_sf"/>
</dbReference>
<evidence type="ECO:0000313" key="6">
    <source>
        <dbReference type="Proteomes" id="UP000033452"/>
    </source>
</evidence>
<accession>A0A0F4QN73</accession>
<dbReference type="InterPro" id="IPR013783">
    <property type="entry name" value="Ig-like_fold"/>
</dbReference>
<comment type="caution">
    <text evidence="5">The sequence shown here is derived from an EMBL/GenBank/DDBJ whole genome shotgun (WGS) entry which is preliminary data.</text>
</comment>
<dbReference type="EMBL" id="JXYA01000021">
    <property type="protein sequence ID" value="KJZ09096.1"/>
    <property type="molecule type" value="Genomic_DNA"/>
</dbReference>